<comment type="similarity">
    <text evidence="1">Belongs to the SPT2 family.</text>
</comment>
<sequence>MNLLNNILSSIDPAAANQFSAQAGKQIATNSTPRPVQRPVPNTNGTPQPPPKRKAEGQPGGGQNKIQRKDVPAQVDRANVPARPAPTPGITKPKVPTPSNAVPYRGTAGNGGQGAGRVTNTTVSKPNPVARTPGVFAKPALPLPKAAGAPVPTKKGSYAAMLQRASQVQQAKPAAPPVKHEVTKILTKKERDALKAKESAAAKGKKPNLAGSGRYAGTKPELKEKRRPADLGYQGTARPAKKPVEIGYKGTARPANNITGAAGKAGGPAAAKAKSKVGQGRYGGYASWSDEELDEEEDDYDSDASSDMEGGLWDVENEEQVALKVAKKEDAQALKEENELKRQKEERRLKLAAMNKAAASKKKF</sequence>
<feature type="region of interest" description="Disordered" evidence="3">
    <location>
        <begin position="168"/>
        <end position="310"/>
    </location>
</feature>
<proteinExistence type="inferred from homology"/>
<name>A0A6A6WW38_9PLEO</name>
<keyword evidence="5" id="KW-1185">Reference proteome</keyword>
<feature type="compositionally biased region" description="Acidic residues" evidence="3">
    <location>
        <begin position="289"/>
        <end position="306"/>
    </location>
</feature>
<dbReference type="Pfam" id="PF08243">
    <property type="entry name" value="SPT2"/>
    <property type="match status" value="1"/>
</dbReference>
<accession>A0A6A6WW38</accession>
<evidence type="ECO:0000256" key="1">
    <source>
        <dbReference type="ARBA" id="ARBA00006461"/>
    </source>
</evidence>
<evidence type="ECO:0008006" key="6">
    <source>
        <dbReference type="Google" id="ProtNLM"/>
    </source>
</evidence>
<evidence type="ECO:0000313" key="5">
    <source>
        <dbReference type="Proteomes" id="UP000799757"/>
    </source>
</evidence>
<dbReference type="EMBL" id="MU002242">
    <property type="protein sequence ID" value="KAF2788143.1"/>
    <property type="molecule type" value="Genomic_DNA"/>
</dbReference>
<evidence type="ECO:0000256" key="3">
    <source>
        <dbReference type="SAM" id="MobiDB-lite"/>
    </source>
</evidence>
<feature type="compositionally biased region" description="Basic and acidic residues" evidence="3">
    <location>
        <begin position="178"/>
        <end position="200"/>
    </location>
</feature>
<dbReference type="SMART" id="SM00784">
    <property type="entry name" value="SPT2"/>
    <property type="match status" value="1"/>
</dbReference>
<keyword evidence="2" id="KW-0175">Coiled coil</keyword>
<dbReference type="Proteomes" id="UP000799757">
    <property type="component" value="Unassembled WGS sequence"/>
</dbReference>
<protein>
    <recommendedName>
        <fullName evidence="6">SPT2-domain-containing protein</fullName>
    </recommendedName>
</protein>
<feature type="region of interest" description="Disordered" evidence="3">
    <location>
        <begin position="19"/>
        <end position="153"/>
    </location>
</feature>
<evidence type="ECO:0000256" key="2">
    <source>
        <dbReference type="ARBA" id="ARBA00023054"/>
    </source>
</evidence>
<dbReference type="AlphaFoldDB" id="A0A6A6WW38"/>
<reference evidence="4" key="1">
    <citation type="journal article" date="2020" name="Stud. Mycol.">
        <title>101 Dothideomycetes genomes: a test case for predicting lifestyles and emergence of pathogens.</title>
        <authorList>
            <person name="Haridas S."/>
            <person name="Albert R."/>
            <person name="Binder M."/>
            <person name="Bloem J."/>
            <person name="Labutti K."/>
            <person name="Salamov A."/>
            <person name="Andreopoulos B."/>
            <person name="Baker S."/>
            <person name="Barry K."/>
            <person name="Bills G."/>
            <person name="Bluhm B."/>
            <person name="Cannon C."/>
            <person name="Castanera R."/>
            <person name="Culley D."/>
            <person name="Daum C."/>
            <person name="Ezra D."/>
            <person name="Gonzalez J."/>
            <person name="Henrissat B."/>
            <person name="Kuo A."/>
            <person name="Liang C."/>
            <person name="Lipzen A."/>
            <person name="Lutzoni F."/>
            <person name="Magnuson J."/>
            <person name="Mondo S."/>
            <person name="Nolan M."/>
            <person name="Ohm R."/>
            <person name="Pangilinan J."/>
            <person name="Park H.-J."/>
            <person name="Ramirez L."/>
            <person name="Alfaro M."/>
            <person name="Sun H."/>
            <person name="Tritt A."/>
            <person name="Yoshinaga Y."/>
            <person name="Zwiers L.-H."/>
            <person name="Turgeon B."/>
            <person name="Goodwin S."/>
            <person name="Spatafora J."/>
            <person name="Crous P."/>
            <person name="Grigoriev I."/>
        </authorList>
    </citation>
    <scope>NUCLEOTIDE SEQUENCE</scope>
    <source>
        <strain evidence="4">CBS 109.77</strain>
    </source>
</reference>
<gene>
    <name evidence="4" type="ORF">K505DRAFT_329144</name>
</gene>
<feature type="compositionally biased region" description="Low complexity" evidence="3">
    <location>
        <begin position="137"/>
        <end position="152"/>
    </location>
</feature>
<dbReference type="OrthoDB" id="5430658at2759"/>
<evidence type="ECO:0000313" key="4">
    <source>
        <dbReference type="EMBL" id="KAF2788143.1"/>
    </source>
</evidence>
<feature type="compositionally biased region" description="Polar residues" evidence="3">
    <location>
        <begin position="19"/>
        <end position="46"/>
    </location>
</feature>
<dbReference type="InterPro" id="IPR013256">
    <property type="entry name" value="Chromatin_SPT2"/>
</dbReference>
<feature type="compositionally biased region" description="Basic and acidic residues" evidence="3">
    <location>
        <begin position="220"/>
        <end position="229"/>
    </location>
</feature>
<organism evidence="4 5">
    <name type="scientific">Melanomma pulvis-pyrius CBS 109.77</name>
    <dbReference type="NCBI Taxonomy" id="1314802"/>
    <lineage>
        <taxon>Eukaryota</taxon>
        <taxon>Fungi</taxon>
        <taxon>Dikarya</taxon>
        <taxon>Ascomycota</taxon>
        <taxon>Pezizomycotina</taxon>
        <taxon>Dothideomycetes</taxon>
        <taxon>Pleosporomycetidae</taxon>
        <taxon>Pleosporales</taxon>
        <taxon>Melanommataceae</taxon>
        <taxon>Melanomma</taxon>
    </lineage>
</organism>